<dbReference type="InterPro" id="IPR001845">
    <property type="entry name" value="HTH_ArsR_DNA-bd_dom"/>
</dbReference>
<keyword evidence="1" id="KW-0805">Transcription regulation</keyword>
<dbReference type="CDD" id="cd00090">
    <property type="entry name" value="HTH_ARSR"/>
    <property type="match status" value="1"/>
</dbReference>
<dbReference type="InterPro" id="IPR011991">
    <property type="entry name" value="ArsR-like_HTH"/>
</dbReference>
<dbReference type="EMBL" id="LR215024">
    <property type="protein sequence ID" value="VEU70366.1"/>
    <property type="molecule type" value="Genomic_DNA"/>
</dbReference>
<dbReference type="Gene3D" id="1.10.10.10">
    <property type="entry name" value="Winged helix-like DNA-binding domain superfamily/Winged helix DNA-binding domain"/>
    <property type="match status" value="1"/>
</dbReference>
<evidence type="ECO:0000259" key="4">
    <source>
        <dbReference type="PROSITE" id="PS50987"/>
    </source>
</evidence>
<organism evidence="5 6">
    <name type="scientific">Mycoplasmopsis glycophila</name>
    <dbReference type="NCBI Taxonomy" id="171285"/>
    <lineage>
        <taxon>Bacteria</taxon>
        <taxon>Bacillati</taxon>
        <taxon>Mycoplasmatota</taxon>
        <taxon>Mycoplasmoidales</taxon>
        <taxon>Metamycoplasmataceae</taxon>
        <taxon>Mycoplasmopsis</taxon>
    </lineage>
</organism>
<name>A0A449AV49_9BACT</name>
<dbReference type="PROSITE" id="PS50987">
    <property type="entry name" value="HTH_ARSR_2"/>
    <property type="match status" value="1"/>
</dbReference>
<accession>A0A449AV49</accession>
<evidence type="ECO:0000256" key="2">
    <source>
        <dbReference type="ARBA" id="ARBA00023125"/>
    </source>
</evidence>
<evidence type="ECO:0000313" key="6">
    <source>
        <dbReference type="Proteomes" id="UP000290815"/>
    </source>
</evidence>
<dbReference type="AlphaFoldDB" id="A0A449AV49"/>
<keyword evidence="2" id="KW-0238">DNA-binding</keyword>
<reference evidence="5 6" key="1">
    <citation type="submission" date="2019-01" db="EMBL/GenBank/DDBJ databases">
        <authorList>
            <consortium name="Pathogen Informatics"/>
        </authorList>
    </citation>
    <scope>NUCLEOTIDE SEQUENCE [LARGE SCALE GENOMIC DNA]</scope>
    <source>
        <strain evidence="5 6">NCTC10194</strain>
    </source>
</reference>
<dbReference type="PANTHER" id="PTHR33154">
    <property type="entry name" value="TRANSCRIPTIONAL REGULATOR, ARSR FAMILY"/>
    <property type="match status" value="1"/>
</dbReference>
<dbReference type="InterPro" id="IPR051081">
    <property type="entry name" value="HTH_MetalResp_TranReg"/>
</dbReference>
<evidence type="ECO:0000256" key="1">
    <source>
        <dbReference type="ARBA" id="ARBA00023015"/>
    </source>
</evidence>
<keyword evidence="6" id="KW-1185">Reference proteome</keyword>
<dbReference type="SMART" id="SM00418">
    <property type="entry name" value="HTH_ARSR"/>
    <property type="match status" value="1"/>
</dbReference>
<proteinExistence type="predicted"/>
<feature type="domain" description="HTH arsR-type" evidence="4">
    <location>
        <begin position="1"/>
        <end position="95"/>
    </location>
</feature>
<evidence type="ECO:0000256" key="3">
    <source>
        <dbReference type="ARBA" id="ARBA00023163"/>
    </source>
</evidence>
<dbReference type="SUPFAM" id="SSF46785">
    <property type="entry name" value="Winged helix' DNA-binding domain"/>
    <property type="match status" value="1"/>
</dbReference>
<evidence type="ECO:0000313" key="5">
    <source>
        <dbReference type="EMBL" id="VEU70366.1"/>
    </source>
</evidence>
<dbReference type="Proteomes" id="UP000290815">
    <property type="component" value="Chromosome"/>
</dbReference>
<protein>
    <submittedName>
        <fullName evidence="5">Predicted ArsR-family transcription repressor</fullName>
    </submittedName>
</protein>
<dbReference type="GO" id="GO:0003700">
    <property type="term" value="F:DNA-binding transcription factor activity"/>
    <property type="evidence" value="ECO:0007669"/>
    <property type="project" value="InterPro"/>
</dbReference>
<keyword evidence="3" id="KW-0804">Transcription</keyword>
<dbReference type="KEGG" id="mgly:NCTC10194_00375"/>
<dbReference type="InterPro" id="IPR036390">
    <property type="entry name" value="WH_DNA-bd_sf"/>
</dbReference>
<dbReference type="RefSeq" id="WP_044888863.1">
    <property type="nucleotide sequence ID" value="NZ_LR215024.1"/>
</dbReference>
<dbReference type="InterPro" id="IPR036388">
    <property type="entry name" value="WH-like_DNA-bd_sf"/>
</dbReference>
<dbReference type="PRINTS" id="PR00778">
    <property type="entry name" value="HTHARSR"/>
</dbReference>
<sequence>METTKILTILSKEVKLKLLIHLFSCVDNECEVNTFVEIFQEKQANISKHLNDLKKANLVGSRKVSTSVYYYMLDEAKQKYGKLLEEIMNLEALEKLTCKCNLK</sequence>
<gene>
    <name evidence="5" type="primary">arsR</name>
    <name evidence="5" type="ORF">NCTC10194_00375</name>
</gene>
<dbReference type="GO" id="GO:0003677">
    <property type="term" value="F:DNA binding"/>
    <property type="evidence" value="ECO:0007669"/>
    <property type="project" value="UniProtKB-KW"/>
</dbReference>
<dbReference type="PANTHER" id="PTHR33154:SF18">
    <property type="entry name" value="ARSENICAL RESISTANCE OPERON REPRESSOR"/>
    <property type="match status" value="1"/>
</dbReference>